<dbReference type="GO" id="GO:0003677">
    <property type="term" value="F:DNA binding"/>
    <property type="evidence" value="ECO:0007669"/>
    <property type="project" value="InterPro"/>
</dbReference>
<evidence type="ECO:0000313" key="2">
    <source>
        <dbReference type="EMBL" id="OGK48201.1"/>
    </source>
</evidence>
<keyword evidence="1" id="KW-1133">Transmembrane helix</keyword>
<dbReference type="InterPro" id="IPR010982">
    <property type="entry name" value="Lambda_DNA-bd_dom_sf"/>
</dbReference>
<evidence type="ECO:0008006" key="4">
    <source>
        <dbReference type="Google" id="ProtNLM"/>
    </source>
</evidence>
<gene>
    <name evidence="2" type="ORF">A3A93_01870</name>
</gene>
<keyword evidence="1" id="KW-0472">Membrane</keyword>
<organism evidence="2 3">
    <name type="scientific">Candidatus Roizmanbacteria bacterium RIFCSPLOWO2_01_FULL_38_12</name>
    <dbReference type="NCBI Taxonomy" id="1802061"/>
    <lineage>
        <taxon>Bacteria</taxon>
        <taxon>Candidatus Roizmaniibacteriota</taxon>
    </lineage>
</organism>
<dbReference type="AlphaFoldDB" id="A0A1F7IXY7"/>
<evidence type="ECO:0000256" key="1">
    <source>
        <dbReference type="SAM" id="Phobius"/>
    </source>
</evidence>
<dbReference type="STRING" id="1802061.A3A93_01870"/>
<dbReference type="Gene3D" id="1.10.260.40">
    <property type="entry name" value="lambda repressor-like DNA-binding domains"/>
    <property type="match status" value="1"/>
</dbReference>
<dbReference type="PANTHER" id="PTHR34475">
    <property type="match status" value="1"/>
</dbReference>
<name>A0A1F7IXY7_9BACT</name>
<comment type="caution">
    <text evidence="2">The sequence shown here is derived from an EMBL/GenBank/DDBJ whole genome shotgun (WGS) entry which is preliminary data.</text>
</comment>
<feature type="transmembrane region" description="Helical" evidence="1">
    <location>
        <begin position="100"/>
        <end position="124"/>
    </location>
</feature>
<protein>
    <recommendedName>
        <fullName evidence="4">HTH cro/C1-type domain-containing protein</fullName>
    </recommendedName>
</protein>
<keyword evidence="1" id="KW-0812">Transmembrane</keyword>
<evidence type="ECO:0000313" key="3">
    <source>
        <dbReference type="Proteomes" id="UP000177141"/>
    </source>
</evidence>
<dbReference type="Pfam" id="PF13413">
    <property type="entry name" value="HTH_25"/>
    <property type="match status" value="1"/>
</dbReference>
<dbReference type="Gene3D" id="2.60.40.10">
    <property type="entry name" value="Immunoglobulins"/>
    <property type="match status" value="1"/>
</dbReference>
<dbReference type="InterPro" id="IPR013783">
    <property type="entry name" value="Ig-like_fold"/>
</dbReference>
<reference evidence="2 3" key="1">
    <citation type="journal article" date="2016" name="Nat. Commun.">
        <title>Thousands of microbial genomes shed light on interconnected biogeochemical processes in an aquifer system.</title>
        <authorList>
            <person name="Anantharaman K."/>
            <person name="Brown C.T."/>
            <person name="Hug L.A."/>
            <person name="Sharon I."/>
            <person name="Castelle C.J."/>
            <person name="Probst A.J."/>
            <person name="Thomas B.C."/>
            <person name="Singh A."/>
            <person name="Wilkins M.J."/>
            <person name="Karaoz U."/>
            <person name="Brodie E.L."/>
            <person name="Williams K.H."/>
            <person name="Hubbard S.S."/>
            <person name="Banfield J.F."/>
        </authorList>
    </citation>
    <scope>NUCLEOTIDE SEQUENCE [LARGE SCALE GENOMIC DNA]</scope>
</reference>
<dbReference type="PANTHER" id="PTHR34475:SF1">
    <property type="entry name" value="CYTOSKELETON PROTEIN RODZ"/>
    <property type="match status" value="1"/>
</dbReference>
<accession>A0A1F7IXY7</accession>
<dbReference type="EMBL" id="MGAL01000018">
    <property type="protein sequence ID" value="OGK48201.1"/>
    <property type="molecule type" value="Genomic_DNA"/>
</dbReference>
<dbReference type="Proteomes" id="UP000177141">
    <property type="component" value="Unassembled WGS sequence"/>
</dbReference>
<sequence>MLTVGNLLKKERERQGLTLRDIEHITKIRSKYLKGVEEGSWNIFPSKTYITGIIRSYAKHLKIEPEKAMAYFRRDYEKKEIIKFRRRIPSLNLLPETKKIITLVIALICLFFFGYFGFQLYHFFAPPQVTILSPEKRVFRNVERIRIIGKTEHDAVVTIFDEKIFPSDDGRFTYELPLNEGKNPISITVVGANGKTTEVREEYILE</sequence>
<proteinExistence type="predicted"/>
<dbReference type="InterPro" id="IPR050400">
    <property type="entry name" value="Bact_Cytoskel_RodZ"/>
</dbReference>